<feature type="region of interest" description="Disordered" evidence="4">
    <location>
        <begin position="1022"/>
        <end position="1041"/>
    </location>
</feature>
<protein>
    <recommendedName>
        <fullName evidence="7">BRCA2 DNA repair associated</fullName>
    </recommendedName>
</protein>
<feature type="compositionally biased region" description="Low complexity" evidence="4">
    <location>
        <begin position="543"/>
        <end position="553"/>
    </location>
</feature>
<evidence type="ECO:0000313" key="6">
    <source>
        <dbReference type="Proteomes" id="UP000472271"/>
    </source>
</evidence>
<evidence type="ECO:0000256" key="4">
    <source>
        <dbReference type="SAM" id="MobiDB-lite"/>
    </source>
</evidence>
<dbReference type="InterPro" id="IPR002093">
    <property type="entry name" value="BRCA2_repeat"/>
</dbReference>
<dbReference type="InParanoid" id="A0A673CBD9"/>
<organism evidence="5 6">
    <name type="scientific">Sphaeramia orbicularis</name>
    <name type="common">orbiculate cardinalfish</name>
    <dbReference type="NCBI Taxonomy" id="375764"/>
    <lineage>
        <taxon>Eukaryota</taxon>
        <taxon>Metazoa</taxon>
        <taxon>Chordata</taxon>
        <taxon>Craniata</taxon>
        <taxon>Vertebrata</taxon>
        <taxon>Euteleostomi</taxon>
        <taxon>Actinopterygii</taxon>
        <taxon>Neopterygii</taxon>
        <taxon>Teleostei</taxon>
        <taxon>Neoteleostei</taxon>
        <taxon>Acanthomorphata</taxon>
        <taxon>Gobiaria</taxon>
        <taxon>Kurtiformes</taxon>
        <taxon>Apogonoidei</taxon>
        <taxon>Apogonidae</taxon>
        <taxon>Apogoninae</taxon>
        <taxon>Sphaeramia</taxon>
    </lineage>
</organism>
<feature type="region of interest" description="Disordered" evidence="4">
    <location>
        <begin position="1130"/>
        <end position="1158"/>
    </location>
</feature>
<name>A0A673CBD9_9TELE</name>
<reference evidence="5" key="2">
    <citation type="submission" date="2025-08" db="UniProtKB">
        <authorList>
            <consortium name="Ensembl"/>
        </authorList>
    </citation>
    <scope>IDENTIFICATION</scope>
</reference>
<reference evidence="5" key="3">
    <citation type="submission" date="2025-09" db="UniProtKB">
        <authorList>
            <consortium name="Ensembl"/>
        </authorList>
    </citation>
    <scope>IDENTIFICATION</scope>
</reference>
<keyword evidence="1" id="KW-0677">Repeat</keyword>
<feature type="compositionally biased region" description="Basic and acidic residues" evidence="4">
    <location>
        <begin position="1133"/>
        <end position="1142"/>
    </location>
</feature>
<dbReference type="AlphaFoldDB" id="A0A673CBD9"/>
<feature type="compositionally biased region" description="Polar residues" evidence="4">
    <location>
        <begin position="1025"/>
        <end position="1041"/>
    </location>
</feature>
<keyword evidence="2" id="KW-0227">DNA damage</keyword>
<keyword evidence="3" id="KW-0234">DNA repair</keyword>
<dbReference type="PANTHER" id="PTHR11289">
    <property type="entry name" value="BREAST CANCER TYPE 2 SUSCEPTIBILITY PROTEIN BRCA2"/>
    <property type="match status" value="1"/>
</dbReference>
<accession>A0A673CBD9</accession>
<evidence type="ECO:0000313" key="5">
    <source>
        <dbReference type="Ensembl" id="ENSSORP00005049448.1"/>
    </source>
</evidence>
<evidence type="ECO:0000256" key="1">
    <source>
        <dbReference type="ARBA" id="ARBA00022737"/>
    </source>
</evidence>
<evidence type="ECO:0008006" key="7">
    <source>
        <dbReference type="Google" id="ProtNLM"/>
    </source>
</evidence>
<reference evidence="5" key="1">
    <citation type="submission" date="2019-06" db="EMBL/GenBank/DDBJ databases">
        <authorList>
            <consortium name="Wellcome Sanger Institute Data Sharing"/>
        </authorList>
    </citation>
    <scope>NUCLEOTIDE SEQUENCE [LARGE SCALE GENOMIC DNA]</scope>
</reference>
<dbReference type="PROSITE" id="PS50138">
    <property type="entry name" value="BRCA2_REPEAT"/>
    <property type="match status" value="7"/>
</dbReference>
<keyword evidence="6" id="KW-1185">Reference proteome</keyword>
<dbReference type="GO" id="GO:0000724">
    <property type="term" value="P:double-strand break repair via homologous recombination"/>
    <property type="evidence" value="ECO:0007669"/>
    <property type="project" value="InterPro"/>
</dbReference>
<dbReference type="Pfam" id="PF00634">
    <property type="entry name" value="BRCA2"/>
    <property type="match status" value="6"/>
</dbReference>
<feature type="region of interest" description="Disordered" evidence="4">
    <location>
        <begin position="537"/>
        <end position="564"/>
    </location>
</feature>
<dbReference type="GO" id="GO:0006355">
    <property type="term" value="P:regulation of DNA-templated transcription"/>
    <property type="evidence" value="ECO:0007669"/>
    <property type="project" value="TreeGrafter"/>
</dbReference>
<proteinExistence type="predicted"/>
<feature type="region of interest" description="Disordered" evidence="4">
    <location>
        <begin position="207"/>
        <end position="245"/>
    </location>
</feature>
<dbReference type="PANTHER" id="PTHR11289:SF0">
    <property type="entry name" value="BREAST CANCER TYPE 2 SUSCEPTIBILITY PROTEIN"/>
    <property type="match status" value="1"/>
</dbReference>
<dbReference type="Proteomes" id="UP000472271">
    <property type="component" value="Chromosome 13"/>
</dbReference>
<evidence type="ECO:0000256" key="2">
    <source>
        <dbReference type="ARBA" id="ARBA00022763"/>
    </source>
</evidence>
<dbReference type="Ensembl" id="ENSSORT00005050649.1">
    <property type="protein sequence ID" value="ENSSORP00005049448.1"/>
    <property type="gene ID" value="ENSSORG00005022454.1"/>
</dbReference>
<feature type="compositionally biased region" description="Polar residues" evidence="4">
    <location>
        <begin position="220"/>
        <end position="231"/>
    </location>
</feature>
<dbReference type="InterPro" id="IPR015525">
    <property type="entry name" value="BRCA2"/>
</dbReference>
<evidence type="ECO:0000256" key="3">
    <source>
        <dbReference type="ARBA" id="ARBA00023204"/>
    </source>
</evidence>
<sequence length="1158" mass="125983">MTVDLGPLDPNWFDVLTAEAFTNDGSEDQDDLCANQEGNFKTPHDKTAVESQLFSTPKVFRHSRIVSPEMEDDHSFTLTFPLCMFLLKQTVFAKRITESLGAQMNHDISWTSSLNTPPIVRKLFPSLSNASRVKAVSPKNNLNETLQTSVNQSDGVWKQKLPDAIEDEEVRSTVASVLDGAENALSIFFTNSSSALRKVKTERIKRRQIIPTKEDDSGSMDLQNSSASNEQRTADQEPGKVPLSPHVKKTANTEIVGSTQWSPLSLSEIPHISVDTSCHVDVTGKLSDTNILPEQPLSYSDSGKLVKQYLKMTDSGITKKKRCFVYTVKSSKLPQNVPDEAKRWSINKNISEEKNLIQKCENVTEENLPPTAHLDMSQLCIAFAQDFSQMSDPVKRSSVAEDAVSNDFSPSACLSALKRAKQKTRQERLHRDCEDVSNNGLMSAINQNISISEGTISDSGFQSAVTEITHMTVSLSALPCSERDGQQKTNFQTQINKMCHFPPKNTGNGQVSISDSVQKAEMCAELPATVTECKTLGSDGESKLNSSKQLSSSAGGDGGRMNCLSSERTVSLPSALASGFKTASNKALHISSASLEKAKHLFDETGDERTLTDQPPICSGDIKNEFSISNGLKKDTTCNSNNPLSNGKLEDISCHLTASQKADVRELCSLLEEADSQFEFTQFKTTNLNQQCQDNGISSQKADKELDPDFLNGIDFDDSFSSDAEKSLPVKMTFDKYHTSDITSKPSDISLSVVMSKENFNVAGHDEMNKADNKSSSLFCEGFKTARGSVLKVSKTCLSKARALFADLEANSVIDKKLIDVPLRKSEQRNRGFLAASGKSVAISTEALQKAKALFDDISFKAETPAASDTTDAMPEHGQTNTEKILKGFKTAGGAKVYLCDDGGTSTNSLQRADDCIKQLDVLHSSDNVSEKPPPSFLPQSTGSGFCTASGKKVSVSDEAMTKAKLLLNENPTFEEISTKENALPPHNSSFKTASGKGVIISPAALNKAKCLLNECDETEDKSSMNRTHSKPTVNTLPPKNSGFQTAAGKRVTVSVSALQKAQSFLSEFNAVGDETSLKQTYPKVPVNDAPPRNNGFLSARGKPVAFSAEALQKAKALFDDMSFTTEMPAASDVKKNEEKLPNHTKKIHCPYGKELGQ</sequence>